<dbReference type="PIRSF" id="PIRSF032064">
    <property type="entry name" value="UCP032064"/>
    <property type="match status" value="1"/>
</dbReference>
<comment type="caution">
    <text evidence="2">The sequence shown here is derived from an EMBL/GenBank/DDBJ whole genome shotgun (WGS) entry which is preliminary data.</text>
</comment>
<reference evidence="2 3" key="1">
    <citation type="submission" date="2020-04" db="EMBL/GenBank/DDBJ databases">
        <title>Novosphingobium sp. TW-4 isolated from soil.</title>
        <authorList>
            <person name="Dahal R.H."/>
            <person name="Chaudhary D.K."/>
        </authorList>
    </citation>
    <scope>NUCLEOTIDE SEQUENCE [LARGE SCALE GENOMIC DNA]</scope>
    <source>
        <strain evidence="2 3">TW-4</strain>
    </source>
</reference>
<dbReference type="AlphaFoldDB" id="A0A7Y0G9A1"/>
<dbReference type="EMBL" id="JABBGM010000001">
    <property type="protein sequence ID" value="NML92604.1"/>
    <property type="molecule type" value="Genomic_DNA"/>
</dbReference>
<proteinExistence type="predicted"/>
<dbReference type="Pfam" id="PF05258">
    <property type="entry name" value="DciA"/>
    <property type="match status" value="1"/>
</dbReference>
<dbReference type="Proteomes" id="UP000583556">
    <property type="component" value="Unassembled WGS sequence"/>
</dbReference>
<accession>A0A7Y0G9A1</accession>
<protein>
    <submittedName>
        <fullName evidence="2">DUF721 domain-containing protein</fullName>
    </submittedName>
</protein>
<feature type="region of interest" description="Disordered" evidence="1">
    <location>
        <begin position="1"/>
        <end position="41"/>
    </location>
</feature>
<sequence length="201" mass="21840">MAAGVMERDPAKPRPPAPKAAARTSAKHGQSREYERPRGGEARQIADLMPAIGRTAFRRFGFVQSSVVTRWPEIVGEAHARHCAPESIRFPPGEKSEGILQLVVTPAHAPLIQHVAPEIMERVNRFFGYRAVAKVKLRQGVVQPPKANTPARPAAPPSLKPIPMELGDSLRDIGDPELRTVLESLARSLGEASGRGTIDTE</sequence>
<dbReference type="InterPro" id="IPR007922">
    <property type="entry name" value="DciA-like"/>
</dbReference>
<organism evidence="2 3">
    <name type="scientific">Novosphingobium olei</name>
    <dbReference type="NCBI Taxonomy" id="2728851"/>
    <lineage>
        <taxon>Bacteria</taxon>
        <taxon>Pseudomonadati</taxon>
        <taxon>Pseudomonadota</taxon>
        <taxon>Alphaproteobacteria</taxon>
        <taxon>Sphingomonadales</taxon>
        <taxon>Sphingomonadaceae</taxon>
        <taxon>Novosphingobium</taxon>
    </lineage>
</organism>
<evidence type="ECO:0000256" key="1">
    <source>
        <dbReference type="SAM" id="MobiDB-lite"/>
    </source>
</evidence>
<evidence type="ECO:0000313" key="2">
    <source>
        <dbReference type="EMBL" id="NML92604.1"/>
    </source>
</evidence>
<dbReference type="InterPro" id="IPR010593">
    <property type="entry name" value="DUF1159"/>
</dbReference>
<feature type="compositionally biased region" description="Basic and acidic residues" evidence="1">
    <location>
        <begin position="30"/>
        <end position="41"/>
    </location>
</feature>
<feature type="compositionally biased region" description="Basic and acidic residues" evidence="1">
    <location>
        <begin position="1"/>
        <end position="12"/>
    </location>
</feature>
<keyword evidence="3" id="KW-1185">Reference proteome</keyword>
<evidence type="ECO:0000313" key="3">
    <source>
        <dbReference type="Proteomes" id="UP000583556"/>
    </source>
</evidence>
<gene>
    <name evidence="2" type="ORF">HHL27_02825</name>
</gene>
<name>A0A7Y0G9A1_9SPHN</name>
<feature type="region of interest" description="Disordered" evidence="1">
    <location>
        <begin position="143"/>
        <end position="170"/>
    </location>
</feature>